<dbReference type="InterPro" id="IPR029061">
    <property type="entry name" value="THDP-binding"/>
</dbReference>
<evidence type="ECO:0000313" key="1">
    <source>
        <dbReference type="EMBL" id="SCU83926.1"/>
    </source>
</evidence>
<gene>
    <name evidence="1" type="ORF">CNECB9_4260036</name>
</gene>
<accession>A0A1K0ILL2</accession>
<organism evidence="1">
    <name type="scientific">Cupriavidus necator</name>
    <name type="common">Alcaligenes eutrophus</name>
    <name type="synonym">Ralstonia eutropha</name>
    <dbReference type="NCBI Taxonomy" id="106590"/>
    <lineage>
        <taxon>Bacteria</taxon>
        <taxon>Pseudomonadati</taxon>
        <taxon>Pseudomonadota</taxon>
        <taxon>Betaproteobacteria</taxon>
        <taxon>Burkholderiales</taxon>
        <taxon>Burkholderiaceae</taxon>
        <taxon>Cupriavidus</taxon>
    </lineage>
</organism>
<dbReference type="SUPFAM" id="SSF52518">
    <property type="entry name" value="Thiamin diphosphate-binding fold (THDP-binding)"/>
    <property type="match status" value="1"/>
</dbReference>
<name>A0A1K0ILL2_CUPNE</name>
<sequence length="93" mass="10208">MRGMDHAVNGDKAGILARRTMECVDADYQTIKSRDGACVREHFFNTPELKALVAGWSDDDIQALNRAVLVQPSGLLANSSPKCRIASRRPVSH</sequence>
<proteinExistence type="predicted"/>
<dbReference type="AlphaFoldDB" id="A0A1K0ILL2"/>
<dbReference type="Gene3D" id="3.40.50.970">
    <property type="match status" value="1"/>
</dbReference>
<dbReference type="EMBL" id="FMSH01000364">
    <property type="protein sequence ID" value="SCU83926.1"/>
    <property type="molecule type" value="Genomic_DNA"/>
</dbReference>
<protein>
    <submittedName>
        <fullName evidence="1">Uncharacterized protein</fullName>
    </submittedName>
</protein>
<reference evidence="1" key="1">
    <citation type="submission" date="2016-09" db="EMBL/GenBank/DDBJ databases">
        <authorList>
            <person name="Capua I."/>
            <person name="De Benedictis P."/>
            <person name="Joannis T."/>
            <person name="Lombin L.H."/>
            <person name="Cattoli G."/>
        </authorList>
    </citation>
    <scope>NUCLEOTIDE SEQUENCE</scope>
    <source>
        <strain evidence="1">B9</strain>
    </source>
</reference>